<organism evidence="1 2">
    <name type="scientific">Spirosoma foliorum</name>
    <dbReference type="NCBI Taxonomy" id="2710596"/>
    <lineage>
        <taxon>Bacteria</taxon>
        <taxon>Pseudomonadati</taxon>
        <taxon>Bacteroidota</taxon>
        <taxon>Cytophagia</taxon>
        <taxon>Cytophagales</taxon>
        <taxon>Cytophagaceae</taxon>
        <taxon>Spirosoma</taxon>
    </lineage>
</organism>
<dbReference type="RefSeq" id="WP_182462933.1">
    <property type="nucleotide sequence ID" value="NZ_CP059732.1"/>
</dbReference>
<name>A0A7G5H359_9BACT</name>
<sequence>MRTEILWVLGIKGVGEFIRWTVIGIALMLGGFQVHNILDYNDKLAQGPFQVTADSLHHSDSLFLKRVRELILTQQ</sequence>
<evidence type="ECO:0000313" key="2">
    <source>
        <dbReference type="Proteomes" id="UP000515369"/>
    </source>
</evidence>
<accession>A0A7G5H359</accession>
<keyword evidence="2" id="KW-1185">Reference proteome</keyword>
<gene>
    <name evidence="1" type="ORF">H3H32_12000</name>
</gene>
<reference evidence="1 2" key="1">
    <citation type="submission" date="2020-07" db="EMBL/GenBank/DDBJ databases">
        <title>Spirosoma foliorum sp. nov., isolated from the leaves on the Nejang mountain Korea, Republic of.</title>
        <authorList>
            <person name="Ho H."/>
            <person name="Lee Y.-J."/>
            <person name="Nurcahyanto D.-A."/>
            <person name="Kim S.-G."/>
        </authorList>
    </citation>
    <scope>NUCLEOTIDE SEQUENCE [LARGE SCALE GENOMIC DNA]</scope>
    <source>
        <strain evidence="1 2">PL0136</strain>
    </source>
</reference>
<evidence type="ECO:0000313" key="1">
    <source>
        <dbReference type="EMBL" id="QMW05551.1"/>
    </source>
</evidence>
<dbReference type="KEGG" id="sfol:H3H32_12000"/>
<dbReference type="Proteomes" id="UP000515369">
    <property type="component" value="Chromosome"/>
</dbReference>
<dbReference type="EMBL" id="CP059732">
    <property type="protein sequence ID" value="QMW05551.1"/>
    <property type="molecule type" value="Genomic_DNA"/>
</dbReference>
<protein>
    <submittedName>
        <fullName evidence="1">Uncharacterized protein</fullName>
    </submittedName>
</protein>
<proteinExistence type="predicted"/>
<dbReference type="AlphaFoldDB" id="A0A7G5H359"/>